<sequence>MLPITLAMEPLQLVLLIDYAPDSELFIAKIAEGTPSRRLEVVGTNEWKVRTLSPMSFGYPSNQTEGYGAIEDADTIAGHSKGVLAFLQLHQTSGRRLLARIRALRPAQKEEPLGMGICIASSSWP</sequence>
<comment type="caution">
    <text evidence="1">The sequence shown here is derived from an EMBL/GenBank/DDBJ whole genome shotgun (WGS) entry which is preliminary data.</text>
</comment>
<proteinExistence type="predicted"/>
<reference evidence="1" key="1">
    <citation type="submission" date="2020-04" db="EMBL/GenBank/DDBJ databases">
        <authorList>
            <person name="Broberg M."/>
        </authorList>
    </citation>
    <scope>NUCLEOTIDE SEQUENCE</scope>
</reference>
<evidence type="ECO:0000313" key="2">
    <source>
        <dbReference type="Proteomes" id="UP000836387"/>
    </source>
</evidence>
<dbReference type="Proteomes" id="UP000836387">
    <property type="component" value="Unassembled WGS sequence"/>
</dbReference>
<organism evidence="1 2">
    <name type="scientific">Clonostachys rosea f. rosea IK726</name>
    <dbReference type="NCBI Taxonomy" id="1349383"/>
    <lineage>
        <taxon>Eukaryota</taxon>
        <taxon>Fungi</taxon>
        <taxon>Dikarya</taxon>
        <taxon>Ascomycota</taxon>
        <taxon>Pezizomycotina</taxon>
        <taxon>Sordariomycetes</taxon>
        <taxon>Hypocreomycetidae</taxon>
        <taxon>Hypocreales</taxon>
        <taxon>Bionectriaceae</taxon>
        <taxon>Clonostachys</taxon>
    </lineage>
</organism>
<protein>
    <submittedName>
        <fullName evidence="1">Uncharacterized protein</fullName>
    </submittedName>
</protein>
<accession>A0ACA9UEC7</accession>
<keyword evidence="2" id="KW-1185">Reference proteome</keyword>
<gene>
    <name evidence="1" type="ORF">CRV2_00020330</name>
</gene>
<name>A0ACA9UEC7_BIOOC</name>
<dbReference type="EMBL" id="CADEHS020000274">
    <property type="protein sequence ID" value="CAG9951374.1"/>
    <property type="molecule type" value="Genomic_DNA"/>
</dbReference>
<reference evidence="1" key="2">
    <citation type="submission" date="2021-10" db="EMBL/GenBank/DDBJ databases">
        <authorList>
            <person name="Piombo E."/>
        </authorList>
    </citation>
    <scope>NUCLEOTIDE SEQUENCE</scope>
</reference>
<evidence type="ECO:0000313" key="1">
    <source>
        <dbReference type="EMBL" id="CAG9951374.1"/>
    </source>
</evidence>